<protein>
    <recommendedName>
        <fullName evidence="4">Alpha/beta hydrolase</fullName>
    </recommendedName>
</protein>
<accession>A0ABT1T574</accession>
<evidence type="ECO:0000313" key="3">
    <source>
        <dbReference type="Proteomes" id="UP001204376"/>
    </source>
</evidence>
<dbReference type="SUPFAM" id="SSF53474">
    <property type="entry name" value="alpha/beta-Hydrolases"/>
    <property type="match status" value="1"/>
</dbReference>
<organism evidence="2 3">
    <name type="scientific">Mucilaginibacter aquariorum</name>
    <dbReference type="NCBI Taxonomy" id="2967225"/>
    <lineage>
        <taxon>Bacteria</taxon>
        <taxon>Pseudomonadati</taxon>
        <taxon>Bacteroidota</taxon>
        <taxon>Sphingobacteriia</taxon>
        <taxon>Sphingobacteriales</taxon>
        <taxon>Sphingobacteriaceae</taxon>
        <taxon>Mucilaginibacter</taxon>
    </lineage>
</organism>
<proteinExistence type="predicted"/>
<feature type="signal peptide" evidence="1">
    <location>
        <begin position="1"/>
        <end position="21"/>
    </location>
</feature>
<comment type="caution">
    <text evidence="2">The sequence shown here is derived from an EMBL/GenBank/DDBJ whole genome shotgun (WGS) entry which is preliminary data.</text>
</comment>
<keyword evidence="3" id="KW-1185">Reference proteome</keyword>
<name>A0ABT1T574_9SPHI</name>
<keyword evidence="1" id="KW-0732">Signal</keyword>
<evidence type="ECO:0008006" key="4">
    <source>
        <dbReference type="Google" id="ProtNLM"/>
    </source>
</evidence>
<evidence type="ECO:0000313" key="2">
    <source>
        <dbReference type="EMBL" id="MCQ6959777.1"/>
    </source>
</evidence>
<dbReference type="EMBL" id="JANHOH010000004">
    <property type="protein sequence ID" value="MCQ6959777.1"/>
    <property type="molecule type" value="Genomic_DNA"/>
</dbReference>
<sequence>MKFKYDLYIRLLFVVTLTTLAACKTRKGSTGYFKIKPTINNDSAARYKKNILSVSNAIFTPFEYTGSNQTTIKYRLLTPPKAKRVQSYPLVLVLHGSGAIGADNSAQLGVLAKLWAQANIRAKYPAYVVVPQFAVRSSNYLPDNSYKVLTSTPRPFPYKRIATNRFVKENLPY</sequence>
<dbReference type="Gene3D" id="3.40.50.1820">
    <property type="entry name" value="alpha/beta hydrolase"/>
    <property type="match status" value="1"/>
</dbReference>
<gene>
    <name evidence="2" type="ORF">NPE20_17505</name>
</gene>
<dbReference type="Proteomes" id="UP001204376">
    <property type="component" value="Unassembled WGS sequence"/>
</dbReference>
<feature type="chain" id="PRO_5046310406" description="Alpha/beta hydrolase" evidence="1">
    <location>
        <begin position="22"/>
        <end position="173"/>
    </location>
</feature>
<dbReference type="InterPro" id="IPR029058">
    <property type="entry name" value="AB_hydrolase_fold"/>
</dbReference>
<reference evidence="2 3" key="1">
    <citation type="submission" date="2022-07" db="EMBL/GenBank/DDBJ databases">
        <title>Mucilaginibacter sp. JC4.</title>
        <authorList>
            <person name="Le V."/>
            <person name="Ko S.-R."/>
            <person name="Ahn C.-Y."/>
            <person name="Oh H.-M."/>
        </authorList>
    </citation>
    <scope>NUCLEOTIDE SEQUENCE [LARGE SCALE GENOMIC DNA]</scope>
    <source>
        <strain evidence="2 3">JC4</strain>
    </source>
</reference>
<dbReference type="PROSITE" id="PS51257">
    <property type="entry name" value="PROKAR_LIPOPROTEIN"/>
    <property type="match status" value="1"/>
</dbReference>
<evidence type="ECO:0000256" key="1">
    <source>
        <dbReference type="SAM" id="SignalP"/>
    </source>
</evidence>
<dbReference type="RefSeq" id="WP_256539966.1">
    <property type="nucleotide sequence ID" value="NZ_JANHOH010000004.1"/>
</dbReference>